<reference evidence="2 3" key="1">
    <citation type="journal article" date="2023" name="Sci. Data">
        <title>Genome assembly of the Korean intertidal mud-creeper Batillaria attramentaria.</title>
        <authorList>
            <person name="Patra A.K."/>
            <person name="Ho P.T."/>
            <person name="Jun S."/>
            <person name="Lee S.J."/>
            <person name="Kim Y."/>
            <person name="Won Y.J."/>
        </authorList>
    </citation>
    <scope>NUCLEOTIDE SEQUENCE [LARGE SCALE GENOMIC DNA]</scope>
    <source>
        <strain evidence="2">Wonlab-2016</strain>
    </source>
</reference>
<gene>
    <name evidence="2" type="ORF">BaRGS_00039944</name>
</gene>
<organism evidence="2 3">
    <name type="scientific">Batillaria attramentaria</name>
    <dbReference type="NCBI Taxonomy" id="370345"/>
    <lineage>
        <taxon>Eukaryota</taxon>
        <taxon>Metazoa</taxon>
        <taxon>Spiralia</taxon>
        <taxon>Lophotrochozoa</taxon>
        <taxon>Mollusca</taxon>
        <taxon>Gastropoda</taxon>
        <taxon>Caenogastropoda</taxon>
        <taxon>Sorbeoconcha</taxon>
        <taxon>Cerithioidea</taxon>
        <taxon>Batillariidae</taxon>
        <taxon>Batillaria</taxon>
    </lineage>
</organism>
<dbReference type="AlphaFoldDB" id="A0ABD0J2D2"/>
<proteinExistence type="predicted"/>
<evidence type="ECO:0000256" key="1">
    <source>
        <dbReference type="SAM" id="MobiDB-lite"/>
    </source>
</evidence>
<feature type="region of interest" description="Disordered" evidence="1">
    <location>
        <begin position="34"/>
        <end position="56"/>
    </location>
</feature>
<keyword evidence="3" id="KW-1185">Reference proteome</keyword>
<name>A0ABD0J2D2_9CAEN</name>
<evidence type="ECO:0000313" key="2">
    <source>
        <dbReference type="EMBL" id="KAK7450513.1"/>
    </source>
</evidence>
<evidence type="ECO:0000313" key="3">
    <source>
        <dbReference type="Proteomes" id="UP001519460"/>
    </source>
</evidence>
<comment type="caution">
    <text evidence="2">The sequence shown here is derived from an EMBL/GenBank/DDBJ whole genome shotgun (WGS) entry which is preliminary data.</text>
</comment>
<protein>
    <submittedName>
        <fullName evidence="2">Uncharacterized protein</fullName>
    </submittedName>
</protein>
<accession>A0ABD0J2D2</accession>
<dbReference type="Proteomes" id="UP001519460">
    <property type="component" value="Unassembled WGS sequence"/>
</dbReference>
<sequence>MCAEPTVQKGAATAKVADKRHRLRELIRVSGDLPALHAAPEIPPPTSPQQDQDGLQAKNWKIHKSPQLILLPASPGVSSLPNQAKLLQLHLLGGVGPWCGGGNNFSCHGNSEISASCQLEATLLSYLKEERRDEHRCCQYFL</sequence>
<dbReference type="EMBL" id="JACVVK020000740">
    <property type="protein sequence ID" value="KAK7450513.1"/>
    <property type="molecule type" value="Genomic_DNA"/>
</dbReference>